<dbReference type="Gene3D" id="3.40.630.30">
    <property type="match status" value="1"/>
</dbReference>
<keyword evidence="1 5" id="KW-0808">Transferase</keyword>
<accession>A0A2T2P6U8</accession>
<evidence type="ECO:0000313" key="5">
    <source>
        <dbReference type="EMBL" id="PSN73339.1"/>
    </source>
</evidence>
<dbReference type="PROSITE" id="PS51186">
    <property type="entry name" value="GNAT"/>
    <property type="match status" value="1"/>
</dbReference>
<evidence type="ECO:0000256" key="2">
    <source>
        <dbReference type="ARBA" id="ARBA00023315"/>
    </source>
</evidence>
<evidence type="ECO:0000256" key="3">
    <source>
        <dbReference type="SAM" id="MobiDB-lite"/>
    </source>
</evidence>
<sequence length="170" mass="19037">MESPVHFASKHHPTYVPAKEREPSIKPASQEEIPYLPTIEHAADAPFRAIGMAAVADMPLPSLEHYAAAQARHHLWVARHPRSPSPSSIVGFYQIKALQHTPDFRAALLTQISILPGYSRRGLGTLMLRYLIDYASVLGYQSVDLTTFDEVPWNRAFYEKVGFKGERGRG</sequence>
<dbReference type="InterPro" id="IPR016181">
    <property type="entry name" value="Acyl_CoA_acyltransferase"/>
</dbReference>
<feature type="domain" description="N-acetyltransferase" evidence="4">
    <location>
        <begin position="23"/>
        <end position="170"/>
    </location>
</feature>
<evidence type="ECO:0000259" key="4">
    <source>
        <dbReference type="PROSITE" id="PS51186"/>
    </source>
</evidence>
<dbReference type="OrthoDB" id="2744543at2759"/>
<dbReference type="EMBL" id="KZ678129">
    <property type="protein sequence ID" value="PSN73339.1"/>
    <property type="molecule type" value="Genomic_DNA"/>
</dbReference>
<dbReference type="AlphaFoldDB" id="A0A2T2P6U8"/>
<dbReference type="Proteomes" id="UP000240883">
    <property type="component" value="Unassembled WGS sequence"/>
</dbReference>
<keyword evidence="6" id="KW-1185">Reference proteome</keyword>
<feature type="region of interest" description="Disordered" evidence="3">
    <location>
        <begin position="1"/>
        <end position="28"/>
    </location>
</feature>
<dbReference type="CDD" id="cd04301">
    <property type="entry name" value="NAT_SF"/>
    <property type="match status" value="1"/>
</dbReference>
<dbReference type="Pfam" id="PF00583">
    <property type="entry name" value="Acetyltransf_1"/>
    <property type="match status" value="1"/>
</dbReference>
<keyword evidence="2 5" id="KW-0012">Acyltransferase</keyword>
<organism evidence="5 6">
    <name type="scientific">Corynespora cassiicola Philippines</name>
    <dbReference type="NCBI Taxonomy" id="1448308"/>
    <lineage>
        <taxon>Eukaryota</taxon>
        <taxon>Fungi</taxon>
        <taxon>Dikarya</taxon>
        <taxon>Ascomycota</taxon>
        <taxon>Pezizomycotina</taxon>
        <taxon>Dothideomycetes</taxon>
        <taxon>Pleosporomycetidae</taxon>
        <taxon>Pleosporales</taxon>
        <taxon>Corynesporascaceae</taxon>
        <taxon>Corynespora</taxon>
    </lineage>
</organism>
<dbReference type="STRING" id="1448308.A0A2T2P6U8"/>
<dbReference type="SUPFAM" id="SSF55729">
    <property type="entry name" value="Acyl-CoA N-acyltransferases (Nat)"/>
    <property type="match status" value="1"/>
</dbReference>
<dbReference type="PANTHER" id="PTHR43800">
    <property type="entry name" value="PEPTIDYL-LYSINE N-ACETYLTRANSFERASE YJAB"/>
    <property type="match status" value="1"/>
</dbReference>
<dbReference type="PANTHER" id="PTHR43800:SF1">
    <property type="entry name" value="PEPTIDYL-LYSINE N-ACETYLTRANSFERASE YJAB"/>
    <property type="match status" value="1"/>
</dbReference>
<gene>
    <name evidence="5" type="ORF">BS50DRAFT_629378</name>
</gene>
<evidence type="ECO:0000256" key="1">
    <source>
        <dbReference type="ARBA" id="ARBA00022679"/>
    </source>
</evidence>
<dbReference type="GO" id="GO:0016747">
    <property type="term" value="F:acyltransferase activity, transferring groups other than amino-acyl groups"/>
    <property type="evidence" value="ECO:0007669"/>
    <property type="project" value="InterPro"/>
</dbReference>
<evidence type="ECO:0000313" key="6">
    <source>
        <dbReference type="Proteomes" id="UP000240883"/>
    </source>
</evidence>
<protein>
    <submittedName>
        <fullName evidence="5">Acyl-CoA N-acyltransferase</fullName>
    </submittedName>
</protein>
<reference evidence="5 6" key="1">
    <citation type="journal article" date="2018" name="Front. Microbiol.">
        <title>Genome-Wide Analysis of Corynespora cassiicola Leaf Fall Disease Putative Effectors.</title>
        <authorList>
            <person name="Lopez D."/>
            <person name="Ribeiro S."/>
            <person name="Label P."/>
            <person name="Fumanal B."/>
            <person name="Venisse J.S."/>
            <person name="Kohler A."/>
            <person name="de Oliveira R.R."/>
            <person name="Labutti K."/>
            <person name="Lipzen A."/>
            <person name="Lail K."/>
            <person name="Bauer D."/>
            <person name="Ohm R.A."/>
            <person name="Barry K.W."/>
            <person name="Spatafora J."/>
            <person name="Grigoriev I.V."/>
            <person name="Martin F.M."/>
            <person name="Pujade-Renaud V."/>
        </authorList>
    </citation>
    <scope>NUCLEOTIDE SEQUENCE [LARGE SCALE GENOMIC DNA]</scope>
    <source>
        <strain evidence="5 6">Philippines</strain>
    </source>
</reference>
<name>A0A2T2P6U8_CORCC</name>
<dbReference type="InterPro" id="IPR000182">
    <property type="entry name" value="GNAT_dom"/>
</dbReference>
<proteinExistence type="predicted"/>